<evidence type="ECO:0000256" key="1">
    <source>
        <dbReference type="SAM" id="Phobius"/>
    </source>
</evidence>
<feature type="transmembrane region" description="Helical" evidence="1">
    <location>
        <begin position="33"/>
        <end position="64"/>
    </location>
</feature>
<dbReference type="Proteomes" id="UP000220102">
    <property type="component" value="Unassembled WGS sequence"/>
</dbReference>
<feature type="transmembrane region" description="Helical" evidence="1">
    <location>
        <begin position="225"/>
        <end position="241"/>
    </location>
</feature>
<dbReference type="RefSeq" id="WP_143815399.1">
    <property type="nucleotide sequence ID" value="NZ_PDEQ01000006.1"/>
</dbReference>
<organism evidence="2 3">
    <name type="scientific">Longibacter salinarum</name>
    <dbReference type="NCBI Taxonomy" id="1850348"/>
    <lineage>
        <taxon>Bacteria</taxon>
        <taxon>Pseudomonadati</taxon>
        <taxon>Rhodothermota</taxon>
        <taxon>Rhodothermia</taxon>
        <taxon>Rhodothermales</taxon>
        <taxon>Salisaetaceae</taxon>
        <taxon>Longibacter</taxon>
    </lineage>
</organism>
<keyword evidence="3" id="KW-1185">Reference proteome</keyword>
<dbReference type="OrthoDB" id="1493313at2"/>
<feature type="transmembrane region" description="Helical" evidence="1">
    <location>
        <begin position="166"/>
        <end position="187"/>
    </location>
</feature>
<feature type="transmembrane region" description="Helical" evidence="1">
    <location>
        <begin position="110"/>
        <end position="127"/>
    </location>
</feature>
<accession>A0A2A8CVZ3</accession>
<feature type="transmembrane region" description="Helical" evidence="1">
    <location>
        <begin position="84"/>
        <end position="103"/>
    </location>
</feature>
<name>A0A2A8CVZ3_9BACT</name>
<sequence>MSRERWLRLAIVVAMFLGAATITVLIDAGHVRLVVAGTCGLILFGIALKNVRLAILALLIYLTLLGDLRRLLVPISGWSGNDPILLVGPALTLILFIAAVMWRRVSLDSTAAKVIALFMVFMTLQIFNPKQGGLMVGVAGAMLYLVPMLWFWIGQAFTTEQMMRTWFLRIMPALALVAALMGLYQVFYGWLPYQLDWYRIAGYSALGPNEQMLRSISIFPNISEYIQYIGIVVVVASAAAFKKQRGLLLLSIVIFAALFLAGSRGPIAKIIVAISILYTVQGRSIATWAPRLAFTVLIGGMALFWGLSQAGQLASSGSIDHQRVSRVLDRQSDLIPTTPGAGGTVAIHGHLFWIGIKSGFTDPLGKGIGATTLAASKYGDSGGSTEKDLSDMFKGGGLIGGFLYLCILVLVAVKAVRYWQRERSLIGLVFVGMLAFTGLSWLKPGFYVLTPLTWLTIGALDHLDRTSETDNAESR</sequence>
<evidence type="ECO:0000313" key="3">
    <source>
        <dbReference type="Proteomes" id="UP000220102"/>
    </source>
</evidence>
<dbReference type="AlphaFoldDB" id="A0A2A8CVZ3"/>
<feature type="transmembrane region" description="Helical" evidence="1">
    <location>
        <begin position="395"/>
        <end position="413"/>
    </location>
</feature>
<evidence type="ECO:0000313" key="2">
    <source>
        <dbReference type="EMBL" id="PEN12816.1"/>
    </source>
</evidence>
<reference evidence="2 3" key="1">
    <citation type="submission" date="2017-10" db="EMBL/GenBank/DDBJ databases">
        <title>Draft genome of Longibacter Salinarum.</title>
        <authorList>
            <person name="Goh K.M."/>
            <person name="Shamsir M.S."/>
            <person name="Lim S.W."/>
        </authorList>
    </citation>
    <scope>NUCLEOTIDE SEQUENCE [LARGE SCALE GENOMIC DNA]</scope>
    <source>
        <strain evidence="2 3">KCTC 52045</strain>
    </source>
</reference>
<feature type="transmembrane region" description="Helical" evidence="1">
    <location>
        <begin position="425"/>
        <end position="442"/>
    </location>
</feature>
<keyword evidence="1" id="KW-0472">Membrane</keyword>
<dbReference type="EMBL" id="PDEQ01000006">
    <property type="protein sequence ID" value="PEN12816.1"/>
    <property type="molecule type" value="Genomic_DNA"/>
</dbReference>
<feature type="transmembrane region" description="Helical" evidence="1">
    <location>
        <begin position="6"/>
        <end position="26"/>
    </location>
</feature>
<keyword evidence="1" id="KW-1133">Transmembrane helix</keyword>
<keyword evidence="1" id="KW-0812">Transmembrane</keyword>
<feature type="transmembrane region" description="Helical" evidence="1">
    <location>
        <begin position="248"/>
        <end position="280"/>
    </location>
</feature>
<protein>
    <recommendedName>
        <fullName evidence="4">O-antigen polymerase</fullName>
    </recommendedName>
</protein>
<gene>
    <name evidence="2" type="ORF">CRI94_12485</name>
</gene>
<feature type="transmembrane region" description="Helical" evidence="1">
    <location>
        <begin position="334"/>
        <end position="356"/>
    </location>
</feature>
<evidence type="ECO:0008006" key="4">
    <source>
        <dbReference type="Google" id="ProtNLM"/>
    </source>
</evidence>
<feature type="transmembrane region" description="Helical" evidence="1">
    <location>
        <begin position="292"/>
        <end position="313"/>
    </location>
</feature>
<feature type="transmembrane region" description="Helical" evidence="1">
    <location>
        <begin position="133"/>
        <end position="154"/>
    </location>
</feature>
<proteinExistence type="predicted"/>
<comment type="caution">
    <text evidence="2">The sequence shown here is derived from an EMBL/GenBank/DDBJ whole genome shotgun (WGS) entry which is preliminary data.</text>
</comment>